<keyword evidence="2" id="KW-1185">Reference proteome</keyword>
<proteinExistence type="predicted"/>
<organism evidence="1 2">
    <name type="scientific">Vallitalea maricola</name>
    <dbReference type="NCBI Taxonomy" id="3074433"/>
    <lineage>
        <taxon>Bacteria</taxon>
        <taxon>Bacillati</taxon>
        <taxon>Bacillota</taxon>
        <taxon>Clostridia</taxon>
        <taxon>Lachnospirales</taxon>
        <taxon>Vallitaleaceae</taxon>
        <taxon>Vallitalea</taxon>
    </lineage>
</organism>
<gene>
    <name evidence="1" type="ORF">AN2V17_00820</name>
</gene>
<protein>
    <submittedName>
        <fullName evidence="1">Uncharacterized protein</fullName>
    </submittedName>
</protein>
<evidence type="ECO:0000313" key="2">
    <source>
        <dbReference type="Proteomes" id="UP001374599"/>
    </source>
</evidence>
<evidence type="ECO:0000313" key="1">
    <source>
        <dbReference type="EMBL" id="GMQ60856.1"/>
    </source>
</evidence>
<accession>A0ACB5UDM3</accession>
<reference evidence="1" key="1">
    <citation type="submission" date="2023-09" db="EMBL/GenBank/DDBJ databases">
        <title>Vallitalea sediminicola and Vallitalea maricola sp. nov., anaerobic bacteria isolated from marine sediment.</title>
        <authorList>
            <person name="Hirano S."/>
            <person name="Maeda A."/>
            <person name="Terahara T."/>
            <person name="Mori K."/>
            <person name="Hamada M."/>
            <person name="Matsumoto R."/>
            <person name="Kobayashi T."/>
        </authorList>
    </citation>
    <scope>NUCLEOTIDE SEQUENCE</scope>
    <source>
        <strain evidence="1">AN17-2</strain>
    </source>
</reference>
<dbReference type="EMBL" id="BTPU01000001">
    <property type="protein sequence ID" value="GMQ60856.1"/>
    <property type="molecule type" value="Genomic_DNA"/>
</dbReference>
<sequence length="1493" mass="167228">MKKKFLKKSLVFLFAFMYLTSNLVYAQTEQQDLTGNIIISENVTENTGEPVENPGEPVENPEEPAENSGEPVENPEEPAENPEEPVENPEEPVENPGEPVENPGEPVENPEEPVENPGEPVENPGEPVENPGEPVENPEEPVENPGEPVENPGEPVENPEEPAENPGEPVENPEEPVENPEEPVENPEEPAENPADPGENPSESGDKLDQSEDLDELESASRDMDMLSAIMLNENEYIISWIINKSATLAVNQVSGADIRVEKEQNYRYKLTATANDESHRIVGWKITDTSNGSESIFSKSDIRIGRRPTLFNTDVDYKVKKNRRYEATPIVETIYSLTVNYDNSLGEVYIDGTKVDNGYSAIYEEGTSVNLKAYSYQGYEPQNQFKNMDITINQKEIIDVVFDSKEQVYDKDYYPADGSFAGIVGHGHDPKDNPLEAALNISPDKDVYEVGDNVNLEFSYNVVSGDNGGNSLNEVKVYRHNTSTPLFAENNFPNTVQDIITIPSTKTELDNNYVFDVSSKTYSKNLEFDLVDQYNDDPQTILDSATQNIKVSVSNVWLDAPVLNTIDVTMKSGKVYWEKLANANDYDIKVYDENGVLLDHSLVIEFDDVTNRYYVIDNSLTPGTKYIYKVTASNSFMTSEEAETELVTKVATIKVYLDNTLVNSTDGNYDFAKIITSIVDGKFNLSAYSYRGYEFDRIEGAAKNHFETGIADNVTIEIYFNSKEDIYGHKFYSLDGTAYGEEGELMDDLRTGTIELDNPSTDEIDYSHSHTITARPGESIDINTRMTCIDGDNEEAKLYDLWVYVNGEKSDDIGHIDIPSDPGLSGVHTLTIPTWDELTDLNNLTYKFDLIDMHKYTWAAGLTDSSSIEVDIDIPEYHKITVVKNNAVVGISGQKKVPQIIEDNYGSDLYLADNVPITFTANPISSDYDNLVWTVNGLNEDNYSINGNVLTINNFNADVTVSASYSLKQFTTTVNHTEGGNAGVVSGDNLLTQLTSDIHTNITIKAVPEKDGTDDMYLVKWYRVVGENKEFVSNNKEITVSVTSNETYLAEFNIKQFNIEPNSKINSLLGELQVAVIPQELLTDEINNTISYMKKNKNNKITEELANKWQEYVNNLESNSQITFEKCLAGNDVKYDYGTILAVKGVPHNSFDEFKKWNVLTNYPNPRLVYMNQNRRPLPLFEDIVSYILTVDVENNGHLNESELSNDTSVSGRYNGEFIEDYVTTFKIVPDRGYYPLAYLVNTEDNSKTEYPITVNNGEYLVEVNMNSNKNIAVEFERKEYIIEAKIMPGKEHSGRIHQNSETFKYLYGDSVTITAERFGNYVFDGWYTFSEATGYSKVSGDFANLYDLEFAAEENLKLFANFYLVVYPGPEEPEEPENPDPVNPQPTEPEEPTPEPQPIEPEEPATDEPLIEIPEEPVPEGNLADTDTDNDTDNDTEESVEGEEIIDILDGEVPLGTADKLPKTGGVPAQLFYLFGSAFIGAGIKVKRKKK</sequence>
<name>A0ACB5UDM3_9FIRM</name>
<comment type="caution">
    <text evidence="1">The sequence shown here is derived from an EMBL/GenBank/DDBJ whole genome shotgun (WGS) entry which is preliminary data.</text>
</comment>
<dbReference type="Proteomes" id="UP001374599">
    <property type="component" value="Unassembled WGS sequence"/>
</dbReference>